<dbReference type="InterPro" id="IPR013324">
    <property type="entry name" value="RNA_pol_sigma_r3/r4-like"/>
</dbReference>
<accession>A0A1E3XEM6</accession>
<dbReference type="AlphaFoldDB" id="A0A1E3XEM6"/>
<sequence>MDNDELIELQKIIKRGGPEAEDAARRFCDGIKDAIKRMLSSISYKHSQEYLEWGINEAFLAFRDNWDPKKGKYFKVYLWRYVKERVRMAIAKDKGKESSIDAPFSKDDDEETDTIKDVFKDNELSPEDTYKVSELSQILTNTFNGMDSKIQIIMIEYFANNSTSREIGQKLDIVHTTVMRNLNERGIKPLRNEIENFF</sequence>
<proteinExistence type="predicted"/>
<dbReference type="EMBL" id="MAYW01000013">
    <property type="protein sequence ID" value="ODS34082.1"/>
    <property type="molecule type" value="Genomic_DNA"/>
</dbReference>
<evidence type="ECO:0000313" key="1">
    <source>
        <dbReference type="EMBL" id="ODS34082.1"/>
    </source>
</evidence>
<dbReference type="SUPFAM" id="SSF88659">
    <property type="entry name" value="Sigma3 and sigma4 domains of RNA polymerase sigma factors"/>
    <property type="match status" value="1"/>
</dbReference>
<evidence type="ECO:0008006" key="3">
    <source>
        <dbReference type="Google" id="ProtNLM"/>
    </source>
</evidence>
<comment type="caution">
    <text evidence="1">The sequence shown here is derived from an EMBL/GenBank/DDBJ whole genome shotgun (WGS) entry which is preliminary data.</text>
</comment>
<evidence type="ECO:0000313" key="2">
    <source>
        <dbReference type="Proteomes" id="UP000094056"/>
    </source>
</evidence>
<dbReference type="Gene3D" id="1.20.140.160">
    <property type="match status" value="1"/>
</dbReference>
<gene>
    <name evidence="1" type="ORF">SCARUB_00755</name>
</gene>
<dbReference type="Proteomes" id="UP000094056">
    <property type="component" value="Unassembled WGS sequence"/>
</dbReference>
<organism evidence="1 2">
    <name type="scientific">Candidatus Scalindua rubra</name>
    <dbReference type="NCBI Taxonomy" id="1872076"/>
    <lineage>
        <taxon>Bacteria</taxon>
        <taxon>Pseudomonadati</taxon>
        <taxon>Planctomycetota</taxon>
        <taxon>Candidatus Brocadiia</taxon>
        <taxon>Candidatus Brocadiales</taxon>
        <taxon>Candidatus Scalinduaceae</taxon>
        <taxon>Candidatus Scalindua</taxon>
    </lineage>
</organism>
<name>A0A1E3XEM6_9BACT</name>
<reference evidence="1 2" key="1">
    <citation type="submission" date="2016-07" db="EMBL/GenBank/DDBJ databases">
        <title>Draft genome of Scalindua rubra, obtained from a brine-seawater interface in the Red Sea, sheds light on salt adaptation in anammox bacteria.</title>
        <authorList>
            <person name="Speth D.R."/>
            <person name="Lagkouvardos I."/>
            <person name="Wang Y."/>
            <person name="Qian P.-Y."/>
            <person name="Dutilh B.E."/>
            <person name="Jetten M.S."/>
        </authorList>
    </citation>
    <scope>NUCLEOTIDE SEQUENCE [LARGE SCALE GENOMIC DNA]</scope>
    <source>
        <strain evidence="1">BSI-1</strain>
    </source>
</reference>
<protein>
    <recommendedName>
        <fullName evidence="3">RNA polymerase sigma factor</fullName>
    </recommendedName>
</protein>